<feature type="transmembrane region" description="Helical" evidence="2">
    <location>
        <begin position="205"/>
        <end position="222"/>
    </location>
</feature>
<name>A0A507ECM0_9FUNG</name>
<feature type="transmembrane region" description="Helical" evidence="2">
    <location>
        <begin position="1011"/>
        <end position="1030"/>
    </location>
</feature>
<feature type="transmembrane region" description="Helical" evidence="2">
    <location>
        <begin position="262"/>
        <end position="283"/>
    </location>
</feature>
<keyword evidence="2" id="KW-1133">Transmembrane helix</keyword>
<feature type="transmembrane region" description="Helical" evidence="2">
    <location>
        <begin position="183"/>
        <end position="199"/>
    </location>
</feature>
<evidence type="ECO:0000313" key="4">
    <source>
        <dbReference type="EMBL" id="TPX61524.1"/>
    </source>
</evidence>
<feature type="transmembrane region" description="Helical" evidence="2">
    <location>
        <begin position="55"/>
        <end position="77"/>
    </location>
</feature>
<protein>
    <recommendedName>
        <fullName evidence="3">TmcB/TmcC TPR repeats domain-containing protein</fullName>
    </recommendedName>
</protein>
<feature type="transmembrane region" description="Helical" evidence="2">
    <location>
        <begin position="912"/>
        <end position="932"/>
    </location>
</feature>
<feature type="transmembrane region" description="Helical" evidence="2">
    <location>
        <begin position="142"/>
        <end position="163"/>
    </location>
</feature>
<gene>
    <name evidence="4" type="ORF">PhCBS80983_g01033</name>
</gene>
<feature type="transmembrane region" description="Helical" evidence="2">
    <location>
        <begin position="727"/>
        <end position="751"/>
    </location>
</feature>
<dbReference type="InterPro" id="IPR057352">
    <property type="entry name" value="TPR_TmcB/C"/>
</dbReference>
<feature type="transmembrane region" description="Helical" evidence="2">
    <location>
        <begin position="26"/>
        <end position="43"/>
    </location>
</feature>
<keyword evidence="5" id="KW-1185">Reference proteome</keyword>
<feature type="transmembrane region" description="Helical" evidence="2">
    <location>
        <begin position="234"/>
        <end position="256"/>
    </location>
</feature>
<dbReference type="PANTHER" id="PTHR31600">
    <property type="entry name" value="TINY MACROCYSTS PROTEIN B-RELATED"/>
    <property type="match status" value="1"/>
</dbReference>
<dbReference type="Pfam" id="PF25474">
    <property type="entry name" value="TPR_TmcB"/>
    <property type="match status" value="1"/>
</dbReference>
<evidence type="ECO:0000313" key="5">
    <source>
        <dbReference type="Proteomes" id="UP000318582"/>
    </source>
</evidence>
<proteinExistence type="predicted"/>
<evidence type="ECO:0000256" key="2">
    <source>
        <dbReference type="SAM" id="Phobius"/>
    </source>
</evidence>
<keyword evidence="2" id="KW-0812">Transmembrane</keyword>
<dbReference type="EMBL" id="QEAQ01000007">
    <property type="protein sequence ID" value="TPX61524.1"/>
    <property type="molecule type" value="Genomic_DNA"/>
</dbReference>
<sequence length="1317" mass="147002">MERRTPRKEPSEFDVPRSRNKKEHPIVEAAFSLLYALVFNPMAARPADNSSFKVLFYVAFTITFCSALLTIIVGTSMKGSQMKVVWPLHVLRILTTLISTVLLIPMMEIFLHSIACYDFDTEMHWLTKDLSVCFTREYLPQFVLGITGVAYLSLQAPLIAAVFFTINPGDKDPHSKTTGRIDAMYNVFRLVLAILLGLMEHAPTLMLLCLILASAAMLYFTCRFQPFFVGPMNDLRSGIFAASLGSGLQAVIVYGSTHTDSYAPFATLCVLLVPEFLVGFFLCRRVRFALAQGVYTRLRASRPVKPLAKRVSRSMSFKKHRSPSIRQSASMDGENEDLDLEGNMMENMHSIVKKRNAEPIQVFLNEADVELACRFLQHNTDMDARYLANTILTAGLEQFPKAPSLHLLRAHYVATYQLAAFDEISHSLEAAKAMKPAFDVRFLIFFEECSVEQDRRKEDLLASSLNVAGYAEFNSMEADAQRYHLETLIAIKALWLYMRNEKQAAGSLPFLLERIENNRYRAIQVYKKILSKYPRSKQTLRRYSNFLLRATDNIDQAKKLLSRAEEIENDELRYGSLAAARDEEAQVYEEREPKVTVLAPGESISRMESFRMNAGESTNRMVSEETTDAKESGSDDGIAMGEDAGTRRRRTRIQSFNENEAPRRISFAAPKLPMEPSLTEVMDLPQRKKGGSVVPSSVSSQREARQMRFLKEAITRRLRAPIVRFHLFMNIGLTGIIAILGTGCALGILAYQNITGALAEAYSRSRPRVTALRAAMAVREMDSIIRGQLPVTDVTLGFKTYLDKFIGLMELVWVPALIPLLQRYHLDDVPKIVMTVRRGMTVAFETYNPFTLASAIGDRAFVIANTSMEDIPGSTDVQFIVNNMITIGQAYDATSQKGILDFVNSIGSNTQGMVGLLVALPVACFVLGYFFFRPMINKVYQKQVLILGLLNGMPKKYVTEMIEGFEIEIENIMEELDESQASAKLSASASSSLPPDSVMIRHGPKRQIKQIAACFLLFATPGALMFVPALQQSNYATKAAQTIRGLSNRTFHMAIATALAVEVAAKDVSAWLPGFEKLWLSHYVTEYDNAELELMTNTETCPSLLAFPSVQHILKVGGTCYLRDHGGCDPAVRTYNASIGFTQELVTGPYQSLGGPLSAIFEHALRNYIDMQSSAYTWHENILQFMASAETDQTFVNPNLFVARAISDDLADGAKTVNDLLVADITLKNNQAKAFTLLAFSISVAVFLSSYLVVHRRLIGKFKQQLDGCIWLVFSLPPEITAVLPDLKRLIADSPHSDSLKVAALFYRDTINIEGAG</sequence>
<dbReference type="InterPro" id="IPR052994">
    <property type="entry name" value="Tiny_macrocysts_regulators"/>
</dbReference>
<accession>A0A507ECM0</accession>
<evidence type="ECO:0000259" key="3">
    <source>
        <dbReference type="Pfam" id="PF25474"/>
    </source>
</evidence>
<dbReference type="PANTHER" id="PTHR31600:SF2">
    <property type="entry name" value="GAMETE ENRICHED GENE 10 PROTEIN-RELATED"/>
    <property type="match status" value="1"/>
</dbReference>
<evidence type="ECO:0000256" key="1">
    <source>
        <dbReference type="SAM" id="MobiDB-lite"/>
    </source>
</evidence>
<reference evidence="4 5" key="1">
    <citation type="journal article" date="2019" name="Sci. Rep.">
        <title>Comparative genomics of chytrid fungi reveal insights into the obligate biotrophic and pathogenic lifestyle of Synchytrium endobioticum.</title>
        <authorList>
            <person name="van de Vossenberg B.T.L.H."/>
            <person name="Warris S."/>
            <person name="Nguyen H.D.T."/>
            <person name="van Gent-Pelzer M.P.E."/>
            <person name="Joly D.L."/>
            <person name="van de Geest H.C."/>
            <person name="Bonants P.J.M."/>
            <person name="Smith D.S."/>
            <person name="Levesque C.A."/>
            <person name="van der Lee T.A.J."/>
        </authorList>
    </citation>
    <scope>NUCLEOTIDE SEQUENCE [LARGE SCALE GENOMIC DNA]</scope>
    <source>
        <strain evidence="4 5">CBS 809.83</strain>
    </source>
</reference>
<feature type="transmembrane region" description="Helical" evidence="2">
    <location>
        <begin position="89"/>
        <end position="115"/>
    </location>
</feature>
<feature type="transmembrane region" description="Helical" evidence="2">
    <location>
        <begin position="1234"/>
        <end position="1254"/>
    </location>
</feature>
<keyword evidence="2" id="KW-0472">Membrane</keyword>
<feature type="domain" description="TmcB/TmcC TPR repeats" evidence="3">
    <location>
        <begin position="463"/>
        <end position="571"/>
    </location>
</feature>
<feature type="region of interest" description="Disordered" evidence="1">
    <location>
        <begin position="615"/>
        <end position="649"/>
    </location>
</feature>
<comment type="caution">
    <text evidence="4">The sequence shown here is derived from an EMBL/GenBank/DDBJ whole genome shotgun (WGS) entry which is preliminary data.</text>
</comment>
<dbReference type="STRING" id="109895.A0A507ECM0"/>
<organism evidence="4 5">
    <name type="scientific">Powellomyces hirtus</name>
    <dbReference type="NCBI Taxonomy" id="109895"/>
    <lineage>
        <taxon>Eukaryota</taxon>
        <taxon>Fungi</taxon>
        <taxon>Fungi incertae sedis</taxon>
        <taxon>Chytridiomycota</taxon>
        <taxon>Chytridiomycota incertae sedis</taxon>
        <taxon>Chytridiomycetes</taxon>
        <taxon>Spizellomycetales</taxon>
        <taxon>Powellomycetaceae</taxon>
        <taxon>Powellomyces</taxon>
    </lineage>
</organism>
<dbReference type="Proteomes" id="UP000318582">
    <property type="component" value="Unassembled WGS sequence"/>
</dbReference>